<sequence>MRQWAHWGAISSLIALILLNVGWELWWAPLREGGSWLVLKAALLLLPLPGILRARRYTYQWASMFILGFFAEGVMRGWADSGLSSTFGWAQAALCTLFFTSVLAFVRAGRAAA</sequence>
<name>A0A4T0URK7_9NEIS</name>
<dbReference type="Pfam" id="PF09842">
    <property type="entry name" value="DUF2069"/>
    <property type="match status" value="1"/>
</dbReference>
<keyword evidence="3" id="KW-1185">Reference proteome</keyword>
<feature type="transmembrane region" description="Helical" evidence="1">
    <location>
        <begin position="85"/>
        <end position="106"/>
    </location>
</feature>
<evidence type="ECO:0000313" key="2">
    <source>
        <dbReference type="EMBL" id="TIC81251.1"/>
    </source>
</evidence>
<proteinExistence type="predicted"/>
<dbReference type="RefSeq" id="WP_136554291.1">
    <property type="nucleotide sequence ID" value="NZ_STGJ01000012.1"/>
</dbReference>
<reference evidence="2 3" key="1">
    <citation type="submission" date="2019-04" db="EMBL/GenBank/DDBJ databases">
        <title>Crenobacter sp. nov.</title>
        <authorList>
            <person name="Shi S."/>
        </authorList>
    </citation>
    <scope>NUCLEOTIDE SEQUENCE [LARGE SCALE GENOMIC DNA]</scope>
    <source>
        <strain evidence="2 3">GY 70310</strain>
    </source>
</reference>
<dbReference type="InterPro" id="IPR018643">
    <property type="entry name" value="DUF2069_membrane"/>
</dbReference>
<organism evidence="2 3">
    <name type="scientific">Crenobacter intestini</name>
    <dbReference type="NCBI Taxonomy" id="2563443"/>
    <lineage>
        <taxon>Bacteria</taxon>
        <taxon>Pseudomonadati</taxon>
        <taxon>Pseudomonadota</taxon>
        <taxon>Betaproteobacteria</taxon>
        <taxon>Neisseriales</taxon>
        <taxon>Neisseriaceae</taxon>
        <taxon>Crenobacter</taxon>
    </lineage>
</organism>
<feature type="transmembrane region" description="Helical" evidence="1">
    <location>
        <begin position="59"/>
        <end position="79"/>
    </location>
</feature>
<feature type="transmembrane region" description="Helical" evidence="1">
    <location>
        <begin position="34"/>
        <end position="52"/>
    </location>
</feature>
<accession>A0A4T0URK7</accession>
<protein>
    <submittedName>
        <fullName evidence="2">DUF2069 domain-containing protein</fullName>
    </submittedName>
</protein>
<comment type="caution">
    <text evidence="2">The sequence shown here is derived from an EMBL/GenBank/DDBJ whole genome shotgun (WGS) entry which is preliminary data.</text>
</comment>
<dbReference type="EMBL" id="STGJ01000012">
    <property type="protein sequence ID" value="TIC81251.1"/>
    <property type="molecule type" value="Genomic_DNA"/>
</dbReference>
<keyword evidence="1" id="KW-0472">Membrane</keyword>
<keyword evidence="1" id="KW-1133">Transmembrane helix</keyword>
<dbReference type="OrthoDB" id="9181360at2"/>
<keyword evidence="1" id="KW-0812">Transmembrane</keyword>
<evidence type="ECO:0000256" key="1">
    <source>
        <dbReference type="SAM" id="Phobius"/>
    </source>
</evidence>
<dbReference type="AlphaFoldDB" id="A0A4T0URK7"/>
<gene>
    <name evidence="2" type="ORF">E5K04_11760</name>
</gene>
<dbReference type="Proteomes" id="UP000308891">
    <property type="component" value="Unassembled WGS sequence"/>
</dbReference>
<evidence type="ECO:0000313" key="3">
    <source>
        <dbReference type="Proteomes" id="UP000308891"/>
    </source>
</evidence>
<feature type="transmembrane region" description="Helical" evidence="1">
    <location>
        <begin position="7"/>
        <end position="28"/>
    </location>
</feature>